<name>A0A3M9X0Q2_9HYPH</name>
<gene>
    <name evidence="2" type="ORF">DNR46_34580</name>
</gene>
<sequence length="137" mass="14626">MDDGMDRRPFGSLLGDAASHFSSLMRLDLRLLEAEMRAKSTTLVSSGACGMAAAVFFVLAAFALVQFLILAMIFFGVGPMLACLIVGLVLIGGGLISLYLAKRALIGWTITPVETVKQVRTDIAALKQGIRYGSTQQ</sequence>
<feature type="transmembrane region" description="Helical" evidence="1">
    <location>
        <begin position="43"/>
        <end position="73"/>
    </location>
</feature>
<evidence type="ECO:0000313" key="3">
    <source>
        <dbReference type="Proteomes" id="UP000275436"/>
    </source>
</evidence>
<keyword evidence="1" id="KW-0472">Membrane</keyword>
<dbReference type="Proteomes" id="UP000275436">
    <property type="component" value="Unassembled WGS sequence"/>
</dbReference>
<accession>A0A3M9X0Q2</accession>
<dbReference type="Pfam" id="PF07332">
    <property type="entry name" value="Phage_holin_3_6"/>
    <property type="match status" value="1"/>
</dbReference>
<keyword evidence="1" id="KW-1133">Transmembrane helix</keyword>
<dbReference type="EMBL" id="QKOD01000021">
    <property type="protein sequence ID" value="RNJ41322.1"/>
    <property type="molecule type" value="Genomic_DNA"/>
</dbReference>
<comment type="caution">
    <text evidence="2">The sequence shown here is derived from an EMBL/GenBank/DDBJ whole genome shotgun (WGS) entry which is preliminary data.</text>
</comment>
<proteinExistence type="predicted"/>
<organism evidence="2 3">
    <name type="scientific">Mesorhizobium japonicum</name>
    <dbReference type="NCBI Taxonomy" id="2066070"/>
    <lineage>
        <taxon>Bacteria</taxon>
        <taxon>Pseudomonadati</taxon>
        <taxon>Pseudomonadota</taxon>
        <taxon>Alphaproteobacteria</taxon>
        <taxon>Hyphomicrobiales</taxon>
        <taxon>Phyllobacteriaceae</taxon>
        <taxon>Mesorhizobium</taxon>
    </lineage>
</organism>
<keyword evidence="1" id="KW-0812">Transmembrane</keyword>
<evidence type="ECO:0000256" key="1">
    <source>
        <dbReference type="SAM" id="Phobius"/>
    </source>
</evidence>
<feature type="transmembrane region" description="Helical" evidence="1">
    <location>
        <begin position="79"/>
        <end position="101"/>
    </location>
</feature>
<dbReference type="InterPro" id="IPR009937">
    <property type="entry name" value="Phage_holin_3_6"/>
</dbReference>
<reference evidence="2 3" key="1">
    <citation type="journal article" date="2018" name="Mol. Plant Microbe Interact.">
        <title>Taxonomically Different Co-Microsymbionts of a Relict Legume, Oxytropis popoviana, Have Complementary Sets of Symbiotic Genes and Together Increase the Efficiency of Plant Nodulation.</title>
        <authorList>
            <person name="Safronova V."/>
            <person name="Belimov A."/>
            <person name="Sazanova A."/>
            <person name="Chirak E."/>
            <person name="Verkhozina A."/>
            <person name="Kuznetsova I."/>
            <person name="Andronov E."/>
            <person name="Puhalsky J."/>
            <person name="Tikhonovich I."/>
        </authorList>
    </citation>
    <scope>NUCLEOTIDE SEQUENCE [LARGE SCALE GENOMIC DNA]</scope>
    <source>
        <strain evidence="2 3">Opo-235</strain>
    </source>
</reference>
<dbReference type="AlphaFoldDB" id="A0A3M9X0Q2"/>
<protein>
    <submittedName>
        <fullName evidence="2">Phage holin family protein</fullName>
    </submittedName>
</protein>
<dbReference type="RefSeq" id="WP_123170438.1">
    <property type="nucleotide sequence ID" value="NZ_QKOD01000021.1"/>
</dbReference>
<evidence type="ECO:0000313" key="2">
    <source>
        <dbReference type="EMBL" id="RNJ41322.1"/>
    </source>
</evidence>